<dbReference type="HOGENOM" id="CLU_2761455_0_0_1"/>
<feature type="region of interest" description="Disordered" evidence="1">
    <location>
        <begin position="49"/>
        <end position="70"/>
    </location>
</feature>
<keyword evidence="2" id="KW-0472">Membrane</keyword>
<feature type="region of interest" description="Disordered" evidence="1">
    <location>
        <begin position="1"/>
        <end position="25"/>
    </location>
</feature>
<keyword evidence="4" id="KW-1185">Reference proteome</keyword>
<feature type="compositionally biased region" description="Basic and acidic residues" evidence="1">
    <location>
        <begin position="54"/>
        <end position="70"/>
    </location>
</feature>
<sequence length="70" mass="7310">MAGNGTTLERRAPWSAPRGEGGTTGYVAGVPFVGGITSVASAWIYGGNMGSVRSSREEGSNYQIDRSDKQ</sequence>
<name>A0A0D9WXT8_9ORYZ</name>
<dbReference type="AlphaFoldDB" id="A0A0D9WXT8"/>
<dbReference type="Proteomes" id="UP000032180">
    <property type="component" value="Chromosome 7"/>
</dbReference>
<feature type="transmembrane region" description="Helical" evidence="2">
    <location>
        <begin position="26"/>
        <end position="46"/>
    </location>
</feature>
<reference evidence="3" key="3">
    <citation type="submission" date="2015-04" db="UniProtKB">
        <authorList>
            <consortium name="EnsemblPlants"/>
        </authorList>
    </citation>
    <scope>IDENTIFICATION</scope>
</reference>
<reference evidence="4" key="2">
    <citation type="submission" date="2013-12" db="EMBL/GenBank/DDBJ databases">
        <authorList>
            <person name="Yu Y."/>
            <person name="Lee S."/>
            <person name="de Baynast K."/>
            <person name="Wissotski M."/>
            <person name="Liu L."/>
            <person name="Talag J."/>
            <person name="Goicoechea J."/>
            <person name="Angelova A."/>
            <person name="Jetty R."/>
            <person name="Kudrna D."/>
            <person name="Golser W."/>
            <person name="Rivera L."/>
            <person name="Zhang J."/>
            <person name="Wing R."/>
        </authorList>
    </citation>
    <scope>NUCLEOTIDE SEQUENCE</scope>
</reference>
<evidence type="ECO:0000256" key="2">
    <source>
        <dbReference type="SAM" id="Phobius"/>
    </source>
</evidence>
<keyword evidence="2" id="KW-0812">Transmembrane</keyword>
<protein>
    <submittedName>
        <fullName evidence="3">Uncharacterized protein</fullName>
    </submittedName>
</protein>
<dbReference type="Gramene" id="LPERR07G09250.1">
    <property type="protein sequence ID" value="LPERR07G09250.1"/>
    <property type="gene ID" value="LPERR07G09250"/>
</dbReference>
<evidence type="ECO:0000313" key="3">
    <source>
        <dbReference type="EnsemblPlants" id="LPERR07G09250.1"/>
    </source>
</evidence>
<proteinExistence type="predicted"/>
<reference evidence="3 4" key="1">
    <citation type="submission" date="2012-08" db="EMBL/GenBank/DDBJ databases">
        <title>Oryza genome evolution.</title>
        <authorList>
            <person name="Wing R.A."/>
        </authorList>
    </citation>
    <scope>NUCLEOTIDE SEQUENCE</scope>
</reference>
<accession>A0A0D9WXT8</accession>
<organism evidence="3 4">
    <name type="scientific">Leersia perrieri</name>
    <dbReference type="NCBI Taxonomy" id="77586"/>
    <lineage>
        <taxon>Eukaryota</taxon>
        <taxon>Viridiplantae</taxon>
        <taxon>Streptophyta</taxon>
        <taxon>Embryophyta</taxon>
        <taxon>Tracheophyta</taxon>
        <taxon>Spermatophyta</taxon>
        <taxon>Magnoliopsida</taxon>
        <taxon>Liliopsida</taxon>
        <taxon>Poales</taxon>
        <taxon>Poaceae</taxon>
        <taxon>BOP clade</taxon>
        <taxon>Oryzoideae</taxon>
        <taxon>Oryzeae</taxon>
        <taxon>Oryzinae</taxon>
        <taxon>Leersia</taxon>
    </lineage>
</organism>
<dbReference type="EnsemblPlants" id="LPERR07G09250.1">
    <property type="protein sequence ID" value="LPERR07G09250.1"/>
    <property type="gene ID" value="LPERR07G09250"/>
</dbReference>
<evidence type="ECO:0000313" key="4">
    <source>
        <dbReference type="Proteomes" id="UP000032180"/>
    </source>
</evidence>
<keyword evidence="2" id="KW-1133">Transmembrane helix</keyword>
<evidence type="ECO:0000256" key="1">
    <source>
        <dbReference type="SAM" id="MobiDB-lite"/>
    </source>
</evidence>